<organism evidence="2 3">
    <name type="scientific">Colletotrichum cuscutae</name>
    <dbReference type="NCBI Taxonomy" id="1209917"/>
    <lineage>
        <taxon>Eukaryota</taxon>
        <taxon>Fungi</taxon>
        <taxon>Dikarya</taxon>
        <taxon>Ascomycota</taxon>
        <taxon>Pezizomycotina</taxon>
        <taxon>Sordariomycetes</taxon>
        <taxon>Hypocreomycetidae</taxon>
        <taxon>Glomerellales</taxon>
        <taxon>Glomerellaceae</taxon>
        <taxon>Colletotrichum</taxon>
        <taxon>Colletotrichum acutatum species complex</taxon>
    </lineage>
</organism>
<dbReference type="AlphaFoldDB" id="A0AAI9V1E7"/>
<evidence type="ECO:0000313" key="3">
    <source>
        <dbReference type="Proteomes" id="UP001239213"/>
    </source>
</evidence>
<dbReference type="EMBL" id="MPDP01000257">
    <property type="protein sequence ID" value="KAK1467636.1"/>
    <property type="molecule type" value="Genomic_DNA"/>
</dbReference>
<comment type="caution">
    <text evidence="2">The sequence shown here is derived from an EMBL/GenBank/DDBJ whole genome shotgun (WGS) entry which is preliminary data.</text>
</comment>
<sequence>MDNNKNDEMQTKICLSRFLKHSHDGRCCPAFGPLAQIADFSKSREKDVPETTRPYDESVPAAHQTCLSQWVAAEQSGSLAPSEQSQLTIEETKATPSQARNRDGHLCVATGTSDPNVCHIVAPIIWRHSPSSLIVAVQVSRLFGWDEDFYTRLRSKLLHEEEGYGGITTLMTNMICLGRELEPSWSEGPFALEPLEPLITTHRPWRHCD</sequence>
<evidence type="ECO:0000313" key="2">
    <source>
        <dbReference type="EMBL" id="KAK1467636.1"/>
    </source>
</evidence>
<proteinExistence type="predicted"/>
<evidence type="ECO:0000256" key="1">
    <source>
        <dbReference type="SAM" id="MobiDB-lite"/>
    </source>
</evidence>
<evidence type="ECO:0008006" key="4">
    <source>
        <dbReference type="Google" id="ProtNLM"/>
    </source>
</evidence>
<dbReference type="Proteomes" id="UP001239213">
    <property type="component" value="Unassembled WGS sequence"/>
</dbReference>
<reference evidence="2" key="1">
    <citation type="submission" date="2016-11" db="EMBL/GenBank/DDBJ databases">
        <title>The genome sequence of Colletotrichum cuscutae.</title>
        <authorList>
            <person name="Baroncelli R."/>
        </authorList>
    </citation>
    <scope>NUCLEOTIDE SEQUENCE</scope>
    <source>
        <strain evidence="2">IMI 304802</strain>
    </source>
</reference>
<feature type="region of interest" description="Disordered" evidence="1">
    <location>
        <begin position="81"/>
        <end position="100"/>
    </location>
</feature>
<name>A0AAI9V1E7_9PEZI</name>
<protein>
    <recommendedName>
        <fullName evidence="4">HNH nuclease domain-containing protein</fullName>
    </recommendedName>
</protein>
<keyword evidence="3" id="KW-1185">Reference proteome</keyword>
<feature type="compositionally biased region" description="Polar residues" evidence="1">
    <location>
        <begin position="81"/>
        <end position="99"/>
    </location>
</feature>
<accession>A0AAI9V1E7</accession>
<gene>
    <name evidence="2" type="ORF">CCUS01_07167</name>
</gene>